<keyword evidence="1" id="KW-0732">Signal</keyword>
<accession>A6G3U8</accession>
<proteinExistence type="predicted"/>
<name>A6G3U8_9BACT</name>
<evidence type="ECO:0000256" key="1">
    <source>
        <dbReference type="SAM" id="SignalP"/>
    </source>
</evidence>
<feature type="domain" description="ADYC" evidence="2">
    <location>
        <begin position="109"/>
        <end position="308"/>
    </location>
</feature>
<dbReference type="EMBL" id="ABCS01000019">
    <property type="protein sequence ID" value="EDM79485.1"/>
    <property type="molecule type" value="Genomic_DNA"/>
</dbReference>
<comment type="caution">
    <text evidence="3">The sequence shown here is derived from an EMBL/GenBank/DDBJ whole genome shotgun (WGS) entry which is preliminary data.</text>
</comment>
<protein>
    <recommendedName>
        <fullName evidence="2">ADYC domain-containing protein</fullName>
    </recommendedName>
</protein>
<keyword evidence="4" id="KW-1185">Reference proteome</keyword>
<evidence type="ECO:0000313" key="3">
    <source>
        <dbReference type="EMBL" id="EDM79485.1"/>
    </source>
</evidence>
<reference evidence="3 4" key="1">
    <citation type="submission" date="2007-06" db="EMBL/GenBank/DDBJ databases">
        <authorList>
            <person name="Shimkets L."/>
            <person name="Ferriera S."/>
            <person name="Johnson J."/>
            <person name="Kravitz S."/>
            <person name="Beeson K."/>
            <person name="Sutton G."/>
            <person name="Rogers Y.-H."/>
            <person name="Friedman R."/>
            <person name="Frazier M."/>
            <person name="Venter J.C."/>
        </authorList>
    </citation>
    <scope>NUCLEOTIDE SEQUENCE [LARGE SCALE GENOMIC DNA]</scope>
    <source>
        <strain evidence="3 4">SIR-1</strain>
    </source>
</reference>
<dbReference type="STRING" id="391625.PPSIR1_35202"/>
<feature type="chain" id="PRO_5002695092" description="ADYC domain-containing protein" evidence="1">
    <location>
        <begin position="19"/>
        <end position="343"/>
    </location>
</feature>
<feature type="signal peptide" evidence="1">
    <location>
        <begin position="1"/>
        <end position="18"/>
    </location>
</feature>
<organism evidence="3 4">
    <name type="scientific">Plesiocystis pacifica SIR-1</name>
    <dbReference type="NCBI Taxonomy" id="391625"/>
    <lineage>
        <taxon>Bacteria</taxon>
        <taxon>Pseudomonadati</taxon>
        <taxon>Myxococcota</taxon>
        <taxon>Polyangia</taxon>
        <taxon>Nannocystales</taxon>
        <taxon>Nannocystaceae</taxon>
        <taxon>Plesiocystis</taxon>
    </lineage>
</organism>
<dbReference type="Proteomes" id="UP000005801">
    <property type="component" value="Unassembled WGS sequence"/>
</dbReference>
<dbReference type="Pfam" id="PF20032">
    <property type="entry name" value="ADYC"/>
    <property type="match status" value="1"/>
</dbReference>
<sequence length="343" mass="37984">MRTPATIATLALSLLTFAACDSGTETETEDSLRSVYVYNKTLNFGQCPTHLCGTNASIGGSISVNIDGKASNADERLVEVIGPDDAEIDLELAGNLLWAIDAQGDTLLGHDLVGTEMVFENDFSQERTSVYLTEYWPEGVESKLVPGMFYPTYEFEFRKHDEPEEVRHDLCTSNTWTEDADPSELPSNDAIIIQAEAYDWFGFPVENIDADGEAESWGTIGCAGGAFAKKVLMGYDVNNPAPQDVTRADNDAMMHMLTARYCGEDTHTEMGTPMYWQNQKNWFQPPEDLEIEAIWGEDGALCLNVPRHAEREEIIALCGEIPTCDDFEPSEHALVSFHAEDPE</sequence>
<dbReference type="InterPro" id="IPR045426">
    <property type="entry name" value="ADYC"/>
</dbReference>
<evidence type="ECO:0000313" key="4">
    <source>
        <dbReference type="Proteomes" id="UP000005801"/>
    </source>
</evidence>
<dbReference type="PROSITE" id="PS51257">
    <property type="entry name" value="PROKAR_LIPOPROTEIN"/>
    <property type="match status" value="1"/>
</dbReference>
<dbReference type="OrthoDB" id="5500375at2"/>
<evidence type="ECO:0000259" key="2">
    <source>
        <dbReference type="Pfam" id="PF20032"/>
    </source>
</evidence>
<dbReference type="AlphaFoldDB" id="A6G3U8"/>
<gene>
    <name evidence="3" type="ORF">PPSIR1_35202</name>
</gene>
<dbReference type="RefSeq" id="WP_006971397.1">
    <property type="nucleotide sequence ID" value="NZ_ABCS01000019.1"/>
</dbReference>